<sequence length="338" mass="36419">MPTYNIWVLGENDVTISGGGQLDGVTQGDGSHLVGRTLTLDSTNWSPISINDSDTNFADNDTGQQLNGAQTVNGVSYGSGSIVEAEYSFTVSDGTNTYTLVAFNVRDSSPSYATIEGIAFIGDPGDWPPVGVPLTVVSAQEGPSFAAEDYVEPVCFAAGTLIQTPDGPKPVEHIGPGHHVTTINGRKATVRWVGQRRYRIHENNRPIRFRTGAIGNTRDLIVSPQHRILVRDWRVSLLFGLSGALIAAQEFVNGSDVVFEDVEFVTYVHLLFDRHEIILSEGVPTESLYPGPCALNNLAPAARAELLAVFPELQSHSHVAPPVAPTLKRHEARLLLAA</sequence>
<dbReference type="SUPFAM" id="SSF51294">
    <property type="entry name" value="Hedgehog/intein (Hint) domain"/>
    <property type="match status" value="1"/>
</dbReference>
<dbReference type="EMBL" id="CP022540">
    <property type="protein sequence ID" value="ASP21880.1"/>
    <property type="molecule type" value="Genomic_DNA"/>
</dbReference>
<dbReference type="InterPro" id="IPR028992">
    <property type="entry name" value="Hedgehog/Intein_dom"/>
</dbReference>
<dbReference type="KEGG" id="aht:ANTHELSMS3_03242"/>
<proteinExistence type="predicted"/>
<reference evidence="2 3" key="1">
    <citation type="submission" date="2017-07" db="EMBL/GenBank/DDBJ databases">
        <title>Genome Sequence of Antarctobacter heliothermus Strain SMS3 Isolated from a culture of the Diatom Skeletonema marinoi.</title>
        <authorList>
            <person name="Topel M."/>
            <person name="Pinder M.I.M."/>
            <person name="Johansson O.N."/>
            <person name="Kourtchenko O."/>
            <person name="Godhe A."/>
            <person name="Clarke A.K."/>
        </authorList>
    </citation>
    <scope>NUCLEOTIDE SEQUENCE [LARGE SCALE GENOMIC DNA]</scope>
    <source>
        <strain evidence="2 3">SMS3</strain>
    </source>
</reference>
<protein>
    <submittedName>
        <fullName evidence="2">Hint domain protein</fullName>
    </submittedName>
</protein>
<dbReference type="PROSITE" id="PS50817">
    <property type="entry name" value="INTEIN_N_TER"/>
    <property type="match status" value="1"/>
</dbReference>
<dbReference type="AlphaFoldDB" id="A0A222E6Z4"/>
<dbReference type="RefSeq" id="WP_094035735.1">
    <property type="nucleotide sequence ID" value="NZ_CP022540.1"/>
</dbReference>
<dbReference type="Pfam" id="PF13403">
    <property type="entry name" value="Hint_2"/>
    <property type="match status" value="1"/>
</dbReference>
<evidence type="ECO:0000259" key="1">
    <source>
        <dbReference type="Pfam" id="PF13403"/>
    </source>
</evidence>
<dbReference type="Gene3D" id="2.170.16.10">
    <property type="entry name" value="Hedgehog/Intein (Hint) domain"/>
    <property type="match status" value="1"/>
</dbReference>
<dbReference type="InterPro" id="IPR006141">
    <property type="entry name" value="Intein_N"/>
</dbReference>
<feature type="domain" description="Hedgehog/Intein (Hint)" evidence="1">
    <location>
        <begin position="154"/>
        <end position="291"/>
    </location>
</feature>
<gene>
    <name evidence="2" type="ORF">ANTHELSMS3_03242</name>
</gene>
<dbReference type="OrthoDB" id="6305173at2"/>
<evidence type="ECO:0000313" key="3">
    <source>
        <dbReference type="Proteomes" id="UP000203589"/>
    </source>
</evidence>
<organism evidence="2 3">
    <name type="scientific">Antarctobacter heliothermus</name>
    <dbReference type="NCBI Taxonomy" id="74033"/>
    <lineage>
        <taxon>Bacteria</taxon>
        <taxon>Pseudomonadati</taxon>
        <taxon>Pseudomonadota</taxon>
        <taxon>Alphaproteobacteria</taxon>
        <taxon>Rhodobacterales</taxon>
        <taxon>Roseobacteraceae</taxon>
        <taxon>Antarctobacter</taxon>
    </lineage>
</organism>
<dbReference type="GO" id="GO:0016539">
    <property type="term" value="P:intein-mediated protein splicing"/>
    <property type="evidence" value="ECO:0007669"/>
    <property type="project" value="InterPro"/>
</dbReference>
<keyword evidence="3" id="KW-1185">Reference proteome</keyword>
<accession>A0A222E6Z4</accession>
<name>A0A222E6Z4_9RHOB</name>
<dbReference type="Proteomes" id="UP000203589">
    <property type="component" value="Chromosome"/>
</dbReference>
<dbReference type="InterPro" id="IPR036844">
    <property type="entry name" value="Hint_dom_sf"/>
</dbReference>
<evidence type="ECO:0000313" key="2">
    <source>
        <dbReference type="EMBL" id="ASP21880.1"/>
    </source>
</evidence>